<gene>
    <name evidence="1" type="ORF">AAX06_01700</name>
</gene>
<dbReference type="GO" id="GO:0005524">
    <property type="term" value="F:ATP binding"/>
    <property type="evidence" value="ECO:0007669"/>
    <property type="project" value="UniProtKB-KW"/>
</dbReference>
<dbReference type="EMBL" id="CP011376">
    <property type="protein sequence ID" value="AKG07099.1"/>
    <property type="molecule type" value="Genomic_DNA"/>
</dbReference>
<dbReference type="AlphaFoldDB" id="A0AAC8PUP8"/>
<evidence type="ECO:0000313" key="1">
    <source>
        <dbReference type="EMBL" id="AKG07099.1"/>
    </source>
</evidence>
<dbReference type="Proteomes" id="UP000077465">
    <property type="component" value="Chromosome"/>
</dbReference>
<organism evidence="1 2">
    <name type="scientific">Moraxella bovoculi</name>
    <dbReference type="NCBI Taxonomy" id="386891"/>
    <lineage>
        <taxon>Bacteria</taxon>
        <taxon>Pseudomonadati</taxon>
        <taxon>Pseudomonadota</taxon>
        <taxon>Gammaproteobacteria</taxon>
        <taxon>Moraxellales</taxon>
        <taxon>Moraxellaceae</taxon>
        <taxon>Moraxella</taxon>
    </lineage>
</organism>
<keyword evidence="1" id="KW-0067">ATP-binding</keyword>
<dbReference type="InterPro" id="IPR027417">
    <property type="entry name" value="P-loop_NTPase"/>
</dbReference>
<reference evidence="1 2" key="1">
    <citation type="submission" date="2015-05" db="EMBL/GenBank/DDBJ databases">
        <authorList>
            <person name="Dickey A."/>
            <person name="Clawson M."/>
            <person name="Bono J."/>
            <person name="Loy J.D."/>
        </authorList>
    </citation>
    <scope>NUCLEOTIDE SEQUENCE [LARGE SCALE GENOMIC DNA]</scope>
    <source>
        <strain evidence="1 2">22581</strain>
    </source>
</reference>
<dbReference type="RefSeq" id="WP_046699138.1">
    <property type="nucleotide sequence ID" value="NZ_CP011376.1"/>
</dbReference>
<evidence type="ECO:0000313" key="2">
    <source>
        <dbReference type="Proteomes" id="UP000077465"/>
    </source>
</evidence>
<accession>A0AAC8PUP8</accession>
<protein>
    <submittedName>
        <fullName evidence="1">ATP-binding protein</fullName>
    </submittedName>
</protein>
<name>A0AAC8PUP8_9GAMM</name>
<sequence length="209" mass="23683">MAIGAFILGHSGSGKSFSLRNLPPEQVGFINVVGKYLPFRGASFKQVVTDDTRHIQELLAKSTKPIIVIDDFQYLMSNQFMRDSDIKGFDKYTQNGKNIWEILNVINYHMKPYQRVYILSHTDEVDGKTKLKTIGKMLDEKITPEGMVGIVLQTHIENGQHYFITQNNGTTTVKAPFEMFADRLIPNDLNAVDDAICDYYNLPKTGESQ</sequence>
<dbReference type="SUPFAM" id="SSF52540">
    <property type="entry name" value="P-loop containing nucleoside triphosphate hydrolases"/>
    <property type="match status" value="1"/>
</dbReference>
<keyword evidence="1" id="KW-0547">Nucleotide-binding</keyword>
<proteinExistence type="predicted"/>